<keyword evidence="3" id="KW-0238">DNA-binding</keyword>
<dbReference type="Pfam" id="PF01614">
    <property type="entry name" value="IclR_C"/>
    <property type="match status" value="1"/>
</dbReference>
<dbReference type="InterPro" id="IPR014757">
    <property type="entry name" value="Tscrpt_reg_IclR_C"/>
</dbReference>
<dbReference type="Proteomes" id="UP000319865">
    <property type="component" value="Unassembled WGS sequence"/>
</dbReference>
<keyword evidence="1" id="KW-0319">Glycerol metabolism</keyword>
<comment type="function">
    <text evidence="5">May be an activator protein for the gylABX operon.</text>
</comment>
<dbReference type="GO" id="GO:0003700">
    <property type="term" value="F:DNA-binding transcription factor activity"/>
    <property type="evidence" value="ECO:0007669"/>
    <property type="project" value="TreeGrafter"/>
</dbReference>
<reference evidence="9 10" key="1">
    <citation type="submission" date="2019-06" db="EMBL/GenBank/DDBJ databases">
        <title>Sequencing the genomes of 1000 actinobacteria strains.</title>
        <authorList>
            <person name="Klenk H.-P."/>
        </authorList>
    </citation>
    <scope>NUCLEOTIDE SEQUENCE [LARGE SCALE GENOMIC DNA]</scope>
    <source>
        <strain evidence="9 10">DSM 46837</strain>
    </source>
</reference>
<dbReference type="GO" id="GO:0006071">
    <property type="term" value="P:glycerol metabolic process"/>
    <property type="evidence" value="ECO:0007669"/>
    <property type="project" value="UniProtKB-KW"/>
</dbReference>
<dbReference type="InterPro" id="IPR029016">
    <property type="entry name" value="GAF-like_dom_sf"/>
</dbReference>
<evidence type="ECO:0000256" key="1">
    <source>
        <dbReference type="ARBA" id="ARBA00022798"/>
    </source>
</evidence>
<dbReference type="Gene3D" id="1.10.10.10">
    <property type="entry name" value="Winged helix-like DNA-binding domain superfamily/Winged helix DNA-binding domain"/>
    <property type="match status" value="1"/>
</dbReference>
<evidence type="ECO:0000259" key="8">
    <source>
        <dbReference type="PROSITE" id="PS51078"/>
    </source>
</evidence>
<gene>
    <name evidence="9" type="ORF">FHU33_1494</name>
</gene>
<evidence type="ECO:0000313" key="9">
    <source>
        <dbReference type="EMBL" id="TQN42101.1"/>
    </source>
</evidence>
<dbReference type="PANTHER" id="PTHR30136">
    <property type="entry name" value="HELIX-TURN-HELIX TRANSCRIPTIONAL REGULATOR, ICLR FAMILY"/>
    <property type="match status" value="1"/>
</dbReference>
<dbReference type="SUPFAM" id="SSF46785">
    <property type="entry name" value="Winged helix' DNA-binding domain"/>
    <property type="match status" value="1"/>
</dbReference>
<dbReference type="SMART" id="SM00346">
    <property type="entry name" value="HTH_ICLR"/>
    <property type="match status" value="1"/>
</dbReference>
<keyword evidence="4" id="KW-0804">Transcription</keyword>
<evidence type="ECO:0000256" key="3">
    <source>
        <dbReference type="ARBA" id="ARBA00023125"/>
    </source>
</evidence>
<dbReference type="InterPro" id="IPR005471">
    <property type="entry name" value="Tscrpt_reg_IclR_N"/>
</dbReference>
<feature type="domain" description="HTH iclR-type" evidence="7">
    <location>
        <begin position="14"/>
        <end position="75"/>
    </location>
</feature>
<evidence type="ECO:0000256" key="6">
    <source>
        <dbReference type="ARBA" id="ARBA00070406"/>
    </source>
</evidence>
<organism evidence="9 10">
    <name type="scientific">Blastococcus colisei</name>
    <dbReference type="NCBI Taxonomy" id="1564162"/>
    <lineage>
        <taxon>Bacteria</taxon>
        <taxon>Bacillati</taxon>
        <taxon>Actinomycetota</taxon>
        <taxon>Actinomycetes</taxon>
        <taxon>Geodermatophilales</taxon>
        <taxon>Geodermatophilaceae</taxon>
        <taxon>Blastococcus</taxon>
    </lineage>
</organism>
<accession>A0A543PDE5</accession>
<dbReference type="GO" id="GO:0045892">
    <property type="term" value="P:negative regulation of DNA-templated transcription"/>
    <property type="evidence" value="ECO:0007669"/>
    <property type="project" value="TreeGrafter"/>
</dbReference>
<dbReference type="GO" id="GO:0003677">
    <property type="term" value="F:DNA binding"/>
    <property type="evidence" value="ECO:0007669"/>
    <property type="project" value="UniProtKB-KW"/>
</dbReference>
<evidence type="ECO:0000256" key="5">
    <source>
        <dbReference type="ARBA" id="ARBA00058938"/>
    </source>
</evidence>
<dbReference type="Pfam" id="PF09339">
    <property type="entry name" value="HTH_IclR"/>
    <property type="match status" value="1"/>
</dbReference>
<protein>
    <recommendedName>
        <fullName evidence="6">Glycerol operon regulatory protein</fullName>
    </recommendedName>
</protein>
<dbReference type="Gene3D" id="3.30.450.40">
    <property type="match status" value="1"/>
</dbReference>
<dbReference type="EMBL" id="VFQE01000001">
    <property type="protein sequence ID" value="TQN42101.1"/>
    <property type="molecule type" value="Genomic_DNA"/>
</dbReference>
<dbReference type="FunFam" id="1.10.10.10:FF:000056">
    <property type="entry name" value="IclR family transcriptional regulator"/>
    <property type="match status" value="1"/>
</dbReference>
<feature type="domain" description="IclR-ED" evidence="8">
    <location>
        <begin position="76"/>
        <end position="257"/>
    </location>
</feature>
<dbReference type="OrthoDB" id="7274111at2"/>
<sequence length="257" mass="26775">MRNRMDGDGQPPLVQSVDRALAMLSVLADRGSAGVTELGVELGVHKSTASRLLATLEAHGLVEQLGERGTYRLGFGLVRLAGASAAQLDLTRLGREVCERLAAELDETVNLAVLDGDSAVNISQVHGSASVGVLNWVGRRTPLHATSSGKVLLAFGPAAARRALPPAPLERYTPATITDAAVLDEVLTEVCTRGWAATEGELELGLNAVAAPVCAPDGRLVAALSVSAPSYRLPVERFAAVAERLCVVATETGRQLG</sequence>
<keyword evidence="10" id="KW-1185">Reference proteome</keyword>
<dbReference type="AlphaFoldDB" id="A0A543PDE5"/>
<evidence type="ECO:0000259" key="7">
    <source>
        <dbReference type="PROSITE" id="PS51077"/>
    </source>
</evidence>
<name>A0A543PDE5_9ACTN</name>
<dbReference type="InterPro" id="IPR036390">
    <property type="entry name" value="WH_DNA-bd_sf"/>
</dbReference>
<evidence type="ECO:0000256" key="4">
    <source>
        <dbReference type="ARBA" id="ARBA00023163"/>
    </source>
</evidence>
<dbReference type="InterPro" id="IPR036388">
    <property type="entry name" value="WH-like_DNA-bd_sf"/>
</dbReference>
<keyword evidence="2" id="KW-0805">Transcription regulation</keyword>
<dbReference type="SUPFAM" id="SSF55781">
    <property type="entry name" value="GAF domain-like"/>
    <property type="match status" value="1"/>
</dbReference>
<dbReference type="InterPro" id="IPR050707">
    <property type="entry name" value="HTH_MetabolicPath_Reg"/>
</dbReference>
<evidence type="ECO:0000256" key="2">
    <source>
        <dbReference type="ARBA" id="ARBA00023015"/>
    </source>
</evidence>
<dbReference type="PROSITE" id="PS51078">
    <property type="entry name" value="ICLR_ED"/>
    <property type="match status" value="1"/>
</dbReference>
<dbReference type="PANTHER" id="PTHR30136:SF24">
    <property type="entry name" value="HTH-TYPE TRANSCRIPTIONAL REPRESSOR ALLR"/>
    <property type="match status" value="1"/>
</dbReference>
<evidence type="ECO:0000313" key="10">
    <source>
        <dbReference type="Proteomes" id="UP000319865"/>
    </source>
</evidence>
<dbReference type="PROSITE" id="PS51077">
    <property type="entry name" value="HTH_ICLR"/>
    <property type="match status" value="1"/>
</dbReference>
<dbReference type="RefSeq" id="WP_142024764.1">
    <property type="nucleotide sequence ID" value="NZ_VFQE01000001.1"/>
</dbReference>
<comment type="caution">
    <text evidence="9">The sequence shown here is derived from an EMBL/GenBank/DDBJ whole genome shotgun (WGS) entry which is preliminary data.</text>
</comment>
<proteinExistence type="predicted"/>